<organism evidence="10 11">
    <name type="scientific">Cryobacterium zhongshanensis</name>
    <dbReference type="NCBI Taxonomy" id="2928153"/>
    <lineage>
        <taxon>Bacteria</taxon>
        <taxon>Bacillati</taxon>
        <taxon>Actinomycetota</taxon>
        <taxon>Actinomycetes</taxon>
        <taxon>Micrococcales</taxon>
        <taxon>Microbacteriaceae</taxon>
        <taxon>Cryobacterium</taxon>
    </lineage>
</organism>
<evidence type="ECO:0000259" key="9">
    <source>
        <dbReference type="Pfam" id="PF12704"/>
    </source>
</evidence>
<keyword evidence="11" id="KW-1185">Reference proteome</keyword>
<dbReference type="RefSeq" id="WP_243011922.1">
    <property type="nucleotide sequence ID" value="NZ_JALGAR010000002.1"/>
</dbReference>
<dbReference type="GO" id="GO:0005886">
    <property type="term" value="C:plasma membrane"/>
    <property type="evidence" value="ECO:0007669"/>
    <property type="project" value="UniProtKB-SubCell"/>
</dbReference>
<keyword evidence="3 7" id="KW-0812">Transmembrane</keyword>
<sequence length="433" mass="43555">MRAIDVVGSAIGNSFRSRLRTTLTVLAIFIGAFTLTITNGLGTGINAYITDTVAAIGANDVLTVTKVSADATTTGPQEYSPDQITSGGGAAGGAAGRTTVAAITTADLATIAAIDGVTSVQPSLSVTPDYVTTGSSKKYRLGLGSFVTGTTLQLSEGAQLDPDSSELQIALPVSFVAPLGFASDADAIGAIVHIGVTSAAGTQSVIDATVVGVSEAGLGATGNATANTALTTALYDAQSVGRSATAKDSYAQAVVHFDQNASASEVTALQGRFTAAGFTAKTVADQIGTFKSVIDAIVLVLNAFAVIALLAASFGIVNTLLMSVQERTREIGLMKAMGMGAGRIFGLFSIEAAFIGFLGSAIGAGIAMIVGTVVSTALSGALFANLPGLTLIAFTPGSIIAIILIVMGIAFLAGTLPAWRAARQDPIESLRYE</sequence>
<protein>
    <submittedName>
        <fullName evidence="10">ABC transporter permease</fullName>
    </submittedName>
</protein>
<dbReference type="InterPro" id="IPR025857">
    <property type="entry name" value="MacB_PCD"/>
</dbReference>
<evidence type="ECO:0000256" key="6">
    <source>
        <dbReference type="ARBA" id="ARBA00038076"/>
    </source>
</evidence>
<accession>A0AA41QUU4</accession>
<evidence type="ECO:0000256" key="7">
    <source>
        <dbReference type="SAM" id="Phobius"/>
    </source>
</evidence>
<dbReference type="Proteomes" id="UP001165341">
    <property type="component" value="Unassembled WGS sequence"/>
</dbReference>
<name>A0AA41QUU4_9MICO</name>
<evidence type="ECO:0000313" key="11">
    <source>
        <dbReference type="Proteomes" id="UP001165341"/>
    </source>
</evidence>
<keyword evidence="4 7" id="KW-1133">Transmembrane helix</keyword>
<evidence type="ECO:0000256" key="1">
    <source>
        <dbReference type="ARBA" id="ARBA00004651"/>
    </source>
</evidence>
<evidence type="ECO:0000259" key="8">
    <source>
        <dbReference type="Pfam" id="PF02687"/>
    </source>
</evidence>
<feature type="domain" description="ABC3 transporter permease C-terminal" evidence="8">
    <location>
        <begin position="303"/>
        <end position="426"/>
    </location>
</feature>
<feature type="transmembrane region" description="Helical" evidence="7">
    <location>
        <begin position="391"/>
        <end position="413"/>
    </location>
</feature>
<feature type="transmembrane region" description="Helical" evidence="7">
    <location>
        <begin position="296"/>
        <end position="323"/>
    </location>
</feature>
<dbReference type="GO" id="GO:0022857">
    <property type="term" value="F:transmembrane transporter activity"/>
    <property type="evidence" value="ECO:0007669"/>
    <property type="project" value="TreeGrafter"/>
</dbReference>
<feature type="transmembrane region" description="Helical" evidence="7">
    <location>
        <begin position="344"/>
        <end position="371"/>
    </location>
</feature>
<evidence type="ECO:0000256" key="2">
    <source>
        <dbReference type="ARBA" id="ARBA00022475"/>
    </source>
</evidence>
<keyword evidence="2" id="KW-1003">Cell membrane</keyword>
<dbReference type="PANTHER" id="PTHR30572:SF15">
    <property type="entry name" value="ABC TRANSPORTER PERMEASE"/>
    <property type="match status" value="1"/>
</dbReference>
<dbReference type="InterPro" id="IPR050250">
    <property type="entry name" value="Macrolide_Exporter_MacB"/>
</dbReference>
<dbReference type="Pfam" id="PF02687">
    <property type="entry name" value="FtsX"/>
    <property type="match status" value="1"/>
</dbReference>
<dbReference type="InterPro" id="IPR003838">
    <property type="entry name" value="ABC3_permease_C"/>
</dbReference>
<evidence type="ECO:0000256" key="5">
    <source>
        <dbReference type="ARBA" id="ARBA00023136"/>
    </source>
</evidence>
<proteinExistence type="inferred from homology"/>
<feature type="domain" description="MacB-like periplasmic core" evidence="9">
    <location>
        <begin position="21"/>
        <end position="267"/>
    </location>
</feature>
<gene>
    <name evidence="10" type="ORF">MQH31_10065</name>
</gene>
<feature type="transmembrane region" description="Helical" evidence="7">
    <location>
        <begin position="21"/>
        <end position="42"/>
    </location>
</feature>
<reference evidence="10" key="1">
    <citation type="submission" date="2022-03" db="EMBL/GenBank/DDBJ databases">
        <title>Cryobacterium sp. nov. strain ZS14-85, isolated from Antarctic soil.</title>
        <authorList>
            <person name="Li J."/>
            <person name="Niu G."/>
        </authorList>
    </citation>
    <scope>NUCLEOTIDE SEQUENCE</scope>
    <source>
        <strain evidence="10">ZS14-85</strain>
    </source>
</reference>
<evidence type="ECO:0000313" key="10">
    <source>
        <dbReference type="EMBL" id="MCI4658150.1"/>
    </source>
</evidence>
<evidence type="ECO:0000256" key="4">
    <source>
        <dbReference type="ARBA" id="ARBA00022989"/>
    </source>
</evidence>
<dbReference type="PANTHER" id="PTHR30572">
    <property type="entry name" value="MEMBRANE COMPONENT OF TRANSPORTER-RELATED"/>
    <property type="match status" value="1"/>
</dbReference>
<dbReference type="EMBL" id="JALGAR010000002">
    <property type="protein sequence ID" value="MCI4658150.1"/>
    <property type="molecule type" value="Genomic_DNA"/>
</dbReference>
<comment type="subcellular location">
    <subcellularLocation>
        <location evidence="1">Cell membrane</location>
        <topology evidence="1">Multi-pass membrane protein</topology>
    </subcellularLocation>
</comment>
<evidence type="ECO:0000256" key="3">
    <source>
        <dbReference type="ARBA" id="ARBA00022692"/>
    </source>
</evidence>
<dbReference type="Pfam" id="PF12704">
    <property type="entry name" value="MacB_PCD"/>
    <property type="match status" value="1"/>
</dbReference>
<keyword evidence="5 7" id="KW-0472">Membrane</keyword>
<comment type="caution">
    <text evidence="10">The sequence shown here is derived from an EMBL/GenBank/DDBJ whole genome shotgun (WGS) entry which is preliminary data.</text>
</comment>
<comment type="similarity">
    <text evidence="6">Belongs to the ABC-4 integral membrane protein family.</text>
</comment>
<dbReference type="AlphaFoldDB" id="A0AA41QUU4"/>